<sequence>MLLKQKDLMMSEKKVNNKPVDCAALNQLSQDFKTRFVPQTDLPAKKDFWSQNSVNFKEPNLSTRPTQVEVPKELPKAVEQHRVDSKGFQVKMNKVLNENERILEQAISKDIVNIVVTSTVNNACEPVYECERCVKLKTELQKDFIKREKLLKIDVAPLAPKLQNNRTAHHDYLKHTQEETTTLREIVEHERPLNPFNTSLDYACKFTKRIHELLIILKQTCPCINDLGDKLMAVTPINKTKKFRFTKPVTSSGNKPIKTLSSSNVVSNNHMLSSTGVTLTTSASGSHPSSNTKKDKILQTTSSAKKNKLEAYPMNVRTSLQNNKSVVNTKNIAYVPESKLIFNMLHVVQIILWYLDSDCSKYMTEDHSQLTNFVNKFLGIVKFEGLGHNLFSVGQFCELDLEVAFRQHTCFIRNLEGVDLLIGSQGNNLYTMSLGDMIAQGFVRGLPKLKFEKDHLCYACAMGKSKKKSRKPKSKDTNQEKLYLLYMDLCGPMQAVAAACYTQNRFIIRLRHGKTPYEILHGNLPDLSLLHIFGVLCYPTNGSENLGKLQPKADIGIFICYAPTKKAFWIYNRRTRRIIETIHVDFDELTAMAS</sequence>
<dbReference type="InterPro" id="IPR039537">
    <property type="entry name" value="Retrotran_Ty1/copia-like"/>
</dbReference>
<feature type="compositionally biased region" description="Polar residues" evidence="1">
    <location>
        <begin position="278"/>
        <end position="291"/>
    </location>
</feature>
<dbReference type="PANTHER" id="PTHR42648">
    <property type="entry name" value="TRANSPOSASE, PUTATIVE-RELATED"/>
    <property type="match status" value="1"/>
</dbReference>
<dbReference type="EMBL" id="BKCJ010369937">
    <property type="protein sequence ID" value="GFA10712.1"/>
    <property type="molecule type" value="Genomic_DNA"/>
</dbReference>
<dbReference type="Pfam" id="PF25597">
    <property type="entry name" value="SH3_retrovirus"/>
    <property type="match status" value="1"/>
</dbReference>
<evidence type="ECO:0000313" key="3">
    <source>
        <dbReference type="EMBL" id="GFA10712.1"/>
    </source>
</evidence>
<dbReference type="InterPro" id="IPR057670">
    <property type="entry name" value="SH3_retrovirus"/>
</dbReference>
<accession>A0A699J4W9</accession>
<proteinExistence type="predicted"/>
<protein>
    <submittedName>
        <fullName evidence="3">Integrase, catalytic region, zinc finger, CCHC-type, peptidase aspartic, catalytic</fullName>
    </submittedName>
</protein>
<gene>
    <name evidence="3" type="ORF">Tci_582684</name>
</gene>
<organism evidence="3">
    <name type="scientific">Tanacetum cinerariifolium</name>
    <name type="common">Dalmatian daisy</name>
    <name type="synonym">Chrysanthemum cinerariifolium</name>
    <dbReference type="NCBI Taxonomy" id="118510"/>
    <lineage>
        <taxon>Eukaryota</taxon>
        <taxon>Viridiplantae</taxon>
        <taxon>Streptophyta</taxon>
        <taxon>Embryophyta</taxon>
        <taxon>Tracheophyta</taxon>
        <taxon>Spermatophyta</taxon>
        <taxon>Magnoliopsida</taxon>
        <taxon>eudicotyledons</taxon>
        <taxon>Gunneridae</taxon>
        <taxon>Pentapetalae</taxon>
        <taxon>asterids</taxon>
        <taxon>campanulids</taxon>
        <taxon>Asterales</taxon>
        <taxon>Asteraceae</taxon>
        <taxon>Asteroideae</taxon>
        <taxon>Anthemideae</taxon>
        <taxon>Anthemidinae</taxon>
        <taxon>Tanacetum</taxon>
    </lineage>
</organism>
<reference evidence="3" key="1">
    <citation type="journal article" date="2019" name="Sci. Rep.">
        <title>Draft genome of Tanacetum cinerariifolium, the natural source of mosquito coil.</title>
        <authorList>
            <person name="Yamashiro T."/>
            <person name="Shiraishi A."/>
            <person name="Satake H."/>
            <person name="Nakayama K."/>
        </authorList>
    </citation>
    <scope>NUCLEOTIDE SEQUENCE</scope>
</reference>
<dbReference type="AlphaFoldDB" id="A0A699J4W9"/>
<feature type="region of interest" description="Disordered" evidence="1">
    <location>
        <begin position="278"/>
        <end position="299"/>
    </location>
</feature>
<evidence type="ECO:0000259" key="2">
    <source>
        <dbReference type="Pfam" id="PF25597"/>
    </source>
</evidence>
<dbReference type="PANTHER" id="PTHR42648:SF32">
    <property type="entry name" value="RIBONUCLEASE H-LIKE DOMAIN, GAG-PRE-INTEGRASE DOMAIN PROTEIN-RELATED"/>
    <property type="match status" value="1"/>
</dbReference>
<name>A0A699J4W9_TANCI</name>
<feature type="domain" description="Retroviral polymerase SH3-like" evidence="2">
    <location>
        <begin position="536"/>
        <end position="589"/>
    </location>
</feature>
<evidence type="ECO:0000256" key="1">
    <source>
        <dbReference type="SAM" id="MobiDB-lite"/>
    </source>
</evidence>
<comment type="caution">
    <text evidence="3">The sequence shown here is derived from an EMBL/GenBank/DDBJ whole genome shotgun (WGS) entry which is preliminary data.</text>
</comment>